<dbReference type="Gene3D" id="1.25.40.10">
    <property type="entry name" value="Tetratricopeptide repeat domain"/>
    <property type="match status" value="1"/>
</dbReference>
<keyword evidence="5" id="KW-1185">Reference proteome</keyword>
<protein>
    <submittedName>
        <fullName evidence="4">Uncharacterized protein</fullName>
    </submittedName>
</protein>
<comment type="caution">
    <text evidence="4">The sequence shown here is derived from an EMBL/GenBank/DDBJ whole genome shotgun (WGS) entry which is preliminary data.</text>
</comment>
<gene>
    <name evidence="4" type="ORF">TM35_000162670</name>
</gene>
<dbReference type="AlphaFoldDB" id="A0A1X0NWQ3"/>
<dbReference type="OrthoDB" id="185373at2759"/>
<dbReference type="EMBL" id="NBCO01000016">
    <property type="protein sequence ID" value="ORC88629.1"/>
    <property type="molecule type" value="Genomic_DNA"/>
</dbReference>
<dbReference type="STRING" id="67003.A0A1X0NWQ3"/>
<proteinExistence type="predicted"/>
<dbReference type="RefSeq" id="XP_028882695.1">
    <property type="nucleotide sequence ID" value="XM_029026139.1"/>
</dbReference>
<dbReference type="PANTHER" id="PTHR47936">
    <property type="entry name" value="PPR_LONG DOMAIN-CONTAINING PROTEIN"/>
    <property type="match status" value="1"/>
</dbReference>
<feature type="coiled-coil region" evidence="2">
    <location>
        <begin position="280"/>
        <end position="320"/>
    </location>
</feature>
<reference evidence="4 5" key="1">
    <citation type="submission" date="2017-03" db="EMBL/GenBank/DDBJ databases">
        <title>An alternative strategy for trypanosome survival in the mammalian bloodstream revealed through genome and transcriptome analysis of the ubiquitous bovine parasite Trypanosoma (Megatrypanum) theileri.</title>
        <authorList>
            <person name="Kelly S."/>
            <person name="Ivens A."/>
            <person name="Mott A."/>
            <person name="O'Neill E."/>
            <person name="Emms D."/>
            <person name="Macleod O."/>
            <person name="Voorheis P."/>
            <person name="Matthews J."/>
            <person name="Matthews K."/>
            <person name="Carrington M."/>
        </authorList>
    </citation>
    <scope>NUCLEOTIDE SEQUENCE [LARGE SCALE GENOMIC DNA]</scope>
    <source>
        <strain evidence="4">Edinburgh</strain>
    </source>
</reference>
<keyword evidence="1" id="KW-0677">Repeat</keyword>
<organism evidence="4 5">
    <name type="scientific">Trypanosoma theileri</name>
    <dbReference type="NCBI Taxonomy" id="67003"/>
    <lineage>
        <taxon>Eukaryota</taxon>
        <taxon>Discoba</taxon>
        <taxon>Euglenozoa</taxon>
        <taxon>Kinetoplastea</taxon>
        <taxon>Metakinetoplastina</taxon>
        <taxon>Trypanosomatida</taxon>
        <taxon>Trypanosomatidae</taxon>
        <taxon>Trypanosoma</taxon>
    </lineage>
</organism>
<evidence type="ECO:0000256" key="1">
    <source>
        <dbReference type="ARBA" id="ARBA00022737"/>
    </source>
</evidence>
<feature type="compositionally biased region" description="Basic and acidic residues" evidence="3">
    <location>
        <begin position="707"/>
        <end position="723"/>
    </location>
</feature>
<evidence type="ECO:0000256" key="3">
    <source>
        <dbReference type="SAM" id="MobiDB-lite"/>
    </source>
</evidence>
<feature type="region of interest" description="Disordered" evidence="3">
    <location>
        <begin position="704"/>
        <end position="728"/>
    </location>
</feature>
<evidence type="ECO:0000256" key="2">
    <source>
        <dbReference type="SAM" id="Coils"/>
    </source>
</evidence>
<sequence>MAPLHSGGGGVSGFAAAAKVLFDSAKKVGAVEPIGVTSKLYAQQLKKIQSQSRKKGGSLGSVSYKVAEFLSTQRTPKVNTIRNPTSIAKRVPLIDIPLQQPKKKELSAEEKPQVKKVPTLDFIYKKGGDQDVKLGAIKKETPLKQTKTSNVESLLSNQAVPSLDFVTDPKKTTSLQTPSKPVVSLVKEEKKEFSLNETTTPLEVTNVTISEDKPLFETTVSVEPIKSHTMDHTVTALFEKPESKPQRPVKPSITVPISSEITSSTTPSAAAPIKDETISVDVWELQREREIEQLRKSQENAEKERLALQLEEEHKTLGDEWVKRRTLITPIREKDEKTIILEKMYRSTQWETCFEYFNQLVSSQTPSTVVSQQAVRIMEKRLKSVPLEHRETVKNALLKELKGRRLNSELAKFELRHENGETFLKNFRLASDTVKESLEIFTVSKAVNALVYNGTWEEAIELVEHSKQRFNDKNGYLELKLLKVSRGLDEETIKAITAYVLKSLTASDRLGKSHKLEIARLEKGPRRRQMISQLVSSSDVDEVVYAELLRITPKEHVKDVLDDIRKRGLNVEDPAILTELCWKSFDPEHPQLLFKEVERQEEMIGLRGAHLLAAVAISRASKTEDTLRSTVHLLKKGPIFKAKFILRKMLPLLHEKNMTKEIVELADFYSPYVPLATALPNAVAFINHAFKAVGREPLSDQLVSSLPKRESTSSERLDSDDSNVRTTSDVVASSEELLQCAKEKNWEKALTLINTIPSGGQKGYDAETLTLMYNCALSASVEKVDVVKSLYSKMKENGVQINATTNNAVLSSLMRSPEWEEAVEFYKEIDPSLRDHNTYSVMLSLFGRTDRWEEALEVVKTAQAGSTKTPIIIYTLGINAVHNHSWSSTLELFQMCRKEHGIQNIKENVIDKVIRSLSQNKRTVELQKLEMELAKTKKKKKQ</sequence>
<evidence type="ECO:0000313" key="5">
    <source>
        <dbReference type="Proteomes" id="UP000192257"/>
    </source>
</evidence>
<dbReference type="VEuPathDB" id="TriTrypDB:TM35_000162670"/>
<accession>A0A1X0NWQ3</accession>
<dbReference type="InterPro" id="IPR002885">
    <property type="entry name" value="PPR_rpt"/>
</dbReference>
<evidence type="ECO:0000313" key="4">
    <source>
        <dbReference type="EMBL" id="ORC88629.1"/>
    </source>
</evidence>
<keyword evidence="2" id="KW-0175">Coiled coil</keyword>
<dbReference type="GeneID" id="39985919"/>
<name>A0A1X0NWQ3_9TRYP</name>
<dbReference type="InterPro" id="IPR011990">
    <property type="entry name" value="TPR-like_helical_dom_sf"/>
</dbReference>
<dbReference type="PANTHER" id="PTHR47936:SF1">
    <property type="entry name" value="PENTATRICOPEPTIDE REPEAT-CONTAINING PROTEIN GUN1, CHLOROPLASTIC"/>
    <property type="match status" value="1"/>
</dbReference>
<dbReference type="Pfam" id="PF01535">
    <property type="entry name" value="PPR"/>
    <property type="match status" value="1"/>
</dbReference>
<dbReference type="Proteomes" id="UP000192257">
    <property type="component" value="Unassembled WGS sequence"/>
</dbReference>